<organism evidence="1">
    <name type="scientific">marine metagenome</name>
    <dbReference type="NCBI Taxonomy" id="408172"/>
    <lineage>
        <taxon>unclassified sequences</taxon>
        <taxon>metagenomes</taxon>
        <taxon>ecological metagenomes</taxon>
    </lineage>
</organism>
<feature type="non-terminal residue" evidence="1">
    <location>
        <position position="59"/>
    </location>
</feature>
<reference evidence="1" key="1">
    <citation type="submission" date="2018-05" db="EMBL/GenBank/DDBJ databases">
        <authorList>
            <person name="Lanie J.A."/>
            <person name="Ng W.-L."/>
            <person name="Kazmierczak K.M."/>
            <person name="Andrzejewski T.M."/>
            <person name="Davidsen T.M."/>
            <person name="Wayne K.J."/>
            <person name="Tettelin H."/>
            <person name="Glass J.I."/>
            <person name="Rusch D."/>
            <person name="Podicherti R."/>
            <person name="Tsui H.-C.T."/>
            <person name="Winkler M.E."/>
        </authorList>
    </citation>
    <scope>NUCLEOTIDE SEQUENCE</scope>
</reference>
<dbReference type="AlphaFoldDB" id="A0A382KFG0"/>
<name>A0A382KFG0_9ZZZZ</name>
<gene>
    <name evidence="1" type="ORF">METZ01_LOCUS276598</name>
</gene>
<proteinExistence type="predicted"/>
<sequence length="59" mass="7009">MQDLRIENLLFTEPHDVYTNVYPKAEEVKETLTQIIKSSGDQQYRRTNVQANMTAWDMF</sequence>
<evidence type="ECO:0000313" key="1">
    <source>
        <dbReference type="EMBL" id="SVC23744.1"/>
    </source>
</evidence>
<protein>
    <submittedName>
        <fullName evidence="1">Uncharacterized protein</fullName>
    </submittedName>
</protein>
<dbReference type="EMBL" id="UINC01080632">
    <property type="protein sequence ID" value="SVC23744.1"/>
    <property type="molecule type" value="Genomic_DNA"/>
</dbReference>
<accession>A0A382KFG0</accession>